<organism evidence="3 4">
    <name type="scientific">Aspergillus thermomutatus</name>
    <name type="common">Neosartorya pseudofischeri</name>
    <dbReference type="NCBI Taxonomy" id="41047"/>
    <lineage>
        <taxon>Eukaryota</taxon>
        <taxon>Fungi</taxon>
        <taxon>Dikarya</taxon>
        <taxon>Ascomycota</taxon>
        <taxon>Pezizomycotina</taxon>
        <taxon>Eurotiomycetes</taxon>
        <taxon>Eurotiomycetidae</taxon>
        <taxon>Eurotiales</taxon>
        <taxon>Aspergillaceae</taxon>
        <taxon>Aspergillus</taxon>
        <taxon>Aspergillus subgen. Fumigati</taxon>
    </lineage>
</organism>
<dbReference type="GeneID" id="38122764"/>
<keyword evidence="2" id="KW-1133">Transmembrane helix</keyword>
<feature type="compositionally biased region" description="Polar residues" evidence="1">
    <location>
        <begin position="1"/>
        <end position="10"/>
    </location>
</feature>
<reference evidence="3" key="1">
    <citation type="submission" date="2018-08" db="EMBL/GenBank/DDBJ databases">
        <title>Draft genome sequence of azole-resistant Aspergillus thermomutatus (Neosartorya pseudofischeri) strain HMR AF 39, isolated from a human nasal aspirate.</title>
        <authorList>
            <person name="Parent-Michaud M."/>
            <person name="Dufresne P.J."/>
            <person name="Fournier E."/>
            <person name="Martineau C."/>
            <person name="Moreira S."/>
            <person name="Perkins V."/>
            <person name="De Repentigny L."/>
            <person name="Dufresne S.F."/>
        </authorList>
    </citation>
    <scope>NUCLEOTIDE SEQUENCE [LARGE SCALE GENOMIC DNA]</scope>
    <source>
        <strain evidence="3">HMR AF 39</strain>
    </source>
</reference>
<keyword evidence="4" id="KW-1185">Reference proteome</keyword>
<dbReference type="RefSeq" id="XP_026611164.1">
    <property type="nucleotide sequence ID" value="XM_026754409.1"/>
</dbReference>
<dbReference type="InterPro" id="IPR053008">
    <property type="entry name" value="Phomopsin_biosynth_assoc"/>
</dbReference>
<name>A0A397GA57_ASPTH</name>
<feature type="transmembrane region" description="Helical" evidence="2">
    <location>
        <begin position="55"/>
        <end position="76"/>
    </location>
</feature>
<keyword evidence="2" id="KW-0812">Transmembrane</keyword>
<feature type="compositionally biased region" description="Basic and acidic residues" evidence="1">
    <location>
        <begin position="19"/>
        <end position="38"/>
    </location>
</feature>
<evidence type="ECO:0000256" key="2">
    <source>
        <dbReference type="SAM" id="Phobius"/>
    </source>
</evidence>
<dbReference type="OrthoDB" id="3501153at2759"/>
<evidence type="ECO:0000313" key="3">
    <source>
        <dbReference type="EMBL" id="RHZ46488.1"/>
    </source>
</evidence>
<evidence type="ECO:0000313" key="4">
    <source>
        <dbReference type="Proteomes" id="UP000215305"/>
    </source>
</evidence>
<keyword evidence="2" id="KW-0472">Membrane</keyword>
<evidence type="ECO:0000256" key="1">
    <source>
        <dbReference type="SAM" id="MobiDB-lite"/>
    </source>
</evidence>
<sequence length="242" mass="27415">MKTSQQQDPESPSMPKYEPLVERRSIEDGDSYHDRGTDDGVTITHGSKRYRTKDIFILLLASFGLIDLGLRAYALVQSRRSTSCNCGDTIEEARSNNCKYDSFAAAWLPPACRNDELLEQFERAGPNPDGSWPYYADKNGTKALSLEQVSMLPETGGHFFATHHWHLVHCAYYWKKMFLAVETGTVIEQRYNNLAHINHCEMMFLKRDPLDMIVTEAGVSLHSDRIVIAKSHAHGSDHEGNH</sequence>
<dbReference type="STRING" id="41047.A0A397GA57"/>
<accession>A0A397GA57</accession>
<dbReference type="EMBL" id="NKHU02000249">
    <property type="protein sequence ID" value="RHZ46488.1"/>
    <property type="molecule type" value="Genomic_DNA"/>
</dbReference>
<comment type="caution">
    <text evidence="3">The sequence shown here is derived from an EMBL/GenBank/DDBJ whole genome shotgun (WGS) entry which is preliminary data.</text>
</comment>
<protein>
    <submittedName>
        <fullName evidence="3">Uncharacterized protein</fullName>
    </submittedName>
</protein>
<dbReference type="Proteomes" id="UP000215305">
    <property type="component" value="Unassembled WGS sequence"/>
</dbReference>
<dbReference type="AlphaFoldDB" id="A0A397GA57"/>
<feature type="region of interest" description="Disordered" evidence="1">
    <location>
        <begin position="1"/>
        <end position="44"/>
    </location>
</feature>
<gene>
    <name evidence="3" type="ORF">CDV56_100790</name>
</gene>
<dbReference type="VEuPathDB" id="FungiDB:CDV56_100790"/>
<dbReference type="PANTHER" id="PTHR35896">
    <property type="entry name" value="IG-LIKE DOMAIN-CONTAINING PROTEIN"/>
    <property type="match status" value="1"/>
</dbReference>
<proteinExistence type="predicted"/>
<dbReference type="PANTHER" id="PTHR35896:SF3">
    <property type="entry name" value="MAJOR FACILITATOR SUPERFAMILY TRANSPORTER"/>
    <property type="match status" value="1"/>
</dbReference>